<sequence>MNDLDTRIQEAQARLNDLKAIARKQARQDETRRKIIYGAAALGIVSQWRKTEGKSDDQQAEDSGRADRMMAALHQHVTRQSDRKFLGLPDIASSPKSTE</sequence>
<keyword evidence="4" id="KW-1185">Reference proteome</keyword>
<evidence type="ECO:0008006" key="5">
    <source>
        <dbReference type="Google" id="ProtNLM"/>
    </source>
</evidence>
<dbReference type="Proteomes" id="UP000675940">
    <property type="component" value="Unassembled WGS sequence"/>
</dbReference>
<evidence type="ECO:0000313" key="4">
    <source>
        <dbReference type="Proteomes" id="UP000675940"/>
    </source>
</evidence>
<feature type="coiled-coil region" evidence="1">
    <location>
        <begin position="1"/>
        <end position="28"/>
    </location>
</feature>
<name>A0A940MS65_9RHOB</name>
<feature type="region of interest" description="Disordered" evidence="2">
    <location>
        <begin position="76"/>
        <end position="99"/>
    </location>
</feature>
<reference evidence="3" key="1">
    <citation type="submission" date="2021-03" db="EMBL/GenBank/DDBJ databases">
        <title>Sagittula salina sp. nov. strain M10.9X isolated from the marine waste.</title>
        <authorList>
            <person name="Satari L."/>
            <person name="Molina-Menor E."/>
            <person name="Vidal-Verdu A."/>
            <person name="Pascual J."/>
            <person name="Pereto J."/>
            <person name="Porcar M."/>
        </authorList>
    </citation>
    <scope>NUCLEOTIDE SEQUENCE</scope>
    <source>
        <strain evidence="3">M10.9X</strain>
    </source>
</reference>
<dbReference type="RefSeq" id="WP_209361986.1">
    <property type="nucleotide sequence ID" value="NZ_JAGISH010000009.1"/>
</dbReference>
<evidence type="ECO:0000313" key="3">
    <source>
        <dbReference type="EMBL" id="MBP0484042.1"/>
    </source>
</evidence>
<dbReference type="EMBL" id="JAGISH010000009">
    <property type="protein sequence ID" value="MBP0484042.1"/>
    <property type="molecule type" value="Genomic_DNA"/>
</dbReference>
<proteinExistence type="predicted"/>
<keyword evidence="1" id="KW-0175">Coiled coil</keyword>
<evidence type="ECO:0000256" key="2">
    <source>
        <dbReference type="SAM" id="MobiDB-lite"/>
    </source>
</evidence>
<protein>
    <recommendedName>
        <fullName evidence="5">Mobilization protein</fullName>
    </recommendedName>
</protein>
<comment type="caution">
    <text evidence="3">The sequence shown here is derived from an EMBL/GenBank/DDBJ whole genome shotgun (WGS) entry which is preliminary data.</text>
</comment>
<dbReference type="AlphaFoldDB" id="A0A940MS65"/>
<accession>A0A940MS65</accession>
<evidence type="ECO:0000256" key="1">
    <source>
        <dbReference type="SAM" id="Coils"/>
    </source>
</evidence>
<organism evidence="3 4">
    <name type="scientific">Sagittula salina</name>
    <dbReference type="NCBI Taxonomy" id="2820268"/>
    <lineage>
        <taxon>Bacteria</taxon>
        <taxon>Pseudomonadati</taxon>
        <taxon>Pseudomonadota</taxon>
        <taxon>Alphaproteobacteria</taxon>
        <taxon>Rhodobacterales</taxon>
        <taxon>Roseobacteraceae</taxon>
        <taxon>Sagittula</taxon>
    </lineage>
</organism>
<gene>
    <name evidence="3" type="ORF">J5474_16295</name>
</gene>